<evidence type="ECO:0000313" key="2">
    <source>
        <dbReference type="Proteomes" id="UP000429607"/>
    </source>
</evidence>
<accession>A0A6A3GGI0</accession>
<evidence type="ECO:0000313" key="1">
    <source>
        <dbReference type="EMBL" id="KAE8955931.1"/>
    </source>
</evidence>
<dbReference type="AlphaFoldDB" id="A0A6A3GGI0"/>
<sequence>MAEAYNTEGLKRIWSTQTRQSATHANTSINCANATIDELFSALKDEVYTGRMIDCIVVSVPSFNGSSHQFVVEDSQREPAKFAVYNAPQLLIAQLVPGRAFRLLHPYVRLANDGSIMLRVDDPLSTIKVQTLYTIC</sequence>
<reference evidence="1 2" key="1">
    <citation type="submission" date="2018-09" db="EMBL/GenBank/DDBJ databases">
        <title>Genomic investigation of the strawberry pathogen Phytophthora fragariae indicates pathogenicity is determined by transcriptional variation in three key races.</title>
        <authorList>
            <person name="Adams T.M."/>
            <person name="Armitage A.D."/>
            <person name="Sobczyk M.K."/>
            <person name="Bates H.J."/>
            <person name="Dunwell J.M."/>
            <person name="Nellist C.F."/>
            <person name="Harrison R.J."/>
        </authorList>
    </citation>
    <scope>NUCLEOTIDE SEQUENCE [LARGE SCALE GENOMIC DNA]</scope>
    <source>
        <strain evidence="1 2">SCRP249</strain>
    </source>
</reference>
<comment type="caution">
    <text evidence="1">The sequence shown here is derived from an EMBL/GenBank/DDBJ whole genome shotgun (WGS) entry which is preliminary data.</text>
</comment>
<name>A0A6A3GGI0_9STRA</name>
<gene>
    <name evidence="1" type="ORF">PR001_g31912</name>
</gene>
<proteinExistence type="predicted"/>
<protein>
    <submittedName>
        <fullName evidence="1">Uncharacterized protein</fullName>
    </submittedName>
</protein>
<dbReference type="EMBL" id="QXFV01008877">
    <property type="protein sequence ID" value="KAE8955931.1"/>
    <property type="molecule type" value="Genomic_DNA"/>
</dbReference>
<organism evidence="1 2">
    <name type="scientific">Phytophthora rubi</name>
    <dbReference type="NCBI Taxonomy" id="129364"/>
    <lineage>
        <taxon>Eukaryota</taxon>
        <taxon>Sar</taxon>
        <taxon>Stramenopiles</taxon>
        <taxon>Oomycota</taxon>
        <taxon>Peronosporomycetes</taxon>
        <taxon>Peronosporales</taxon>
        <taxon>Peronosporaceae</taxon>
        <taxon>Phytophthora</taxon>
    </lineage>
</organism>
<dbReference type="Proteomes" id="UP000429607">
    <property type="component" value="Unassembled WGS sequence"/>
</dbReference>